<keyword evidence="3" id="KW-1185">Reference proteome</keyword>
<feature type="compositionally biased region" description="Low complexity" evidence="1">
    <location>
        <begin position="125"/>
        <end position="134"/>
    </location>
</feature>
<feature type="compositionally biased region" description="Low complexity" evidence="1">
    <location>
        <begin position="85"/>
        <end position="98"/>
    </location>
</feature>
<feature type="compositionally biased region" description="Low complexity" evidence="1">
    <location>
        <begin position="63"/>
        <end position="77"/>
    </location>
</feature>
<accession>A0AAE1EI07</accession>
<evidence type="ECO:0000313" key="2">
    <source>
        <dbReference type="EMBL" id="KAK3852208.1"/>
    </source>
</evidence>
<dbReference type="EMBL" id="JAWQEG010007539">
    <property type="protein sequence ID" value="KAK3852208.1"/>
    <property type="molecule type" value="Genomic_DNA"/>
</dbReference>
<dbReference type="Proteomes" id="UP001286313">
    <property type="component" value="Unassembled WGS sequence"/>
</dbReference>
<organism evidence="2 3">
    <name type="scientific">Petrolisthes cinctipes</name>
    <name type="common">Flat porcelain crab</name>
    <dbReference type="NCBI Taxonomy" id="88211"/>
    <lineage>
        <taxon>Eukaryota</taxon>
        <taxon>Metazoa</taxon>
        <taxon>Ecdysozoa</taxon>
        <taxon>Arthropoda</taxon>
        <taxon>Crustacea</taxon>
        <taxon>Multicrustacea</taxon>
        <taxon>Malacostraca</taxon>
        <taxon>Eumalacostraca</taxon>
        <taxon>Eucarida</taxon>
        <taxon>Decapoda</taxon>
        <taxon>Pleocyemata</taxon>
        <taxon>Anomura</taxon>
        <taxon>Galatheoidea</taxon>
        <taxon>Porcellanidae</taxon>
        <taxon>Petrolisthes</taxon>
    </lineage>
</organism>
<protein>
    <submittedName>
        <fullName evidence="2">Uncharacterized protein</fullName>
    </submittedName>
</protein>
<feature type="region of interest" description="Disordered" evidence="1">
    <location>
        <begin position="125"/>
        <end position="160"/>
    </location>
</feature>
<evidence type="ECO:0000313" key="3">
    <source>
        <dbReference type="Proteomes" id="UP001286313"/>
    </source>
</evidence>
<dbReference type="AlphaFoldDB" id="A0AAE1EI07"/>
<feature type="region of interest" description="Disordered" evidence="1">
    <location>
        <begin position="63"/>
        <end position="111"/>
    </location>
</feature>
<comment type="caution">
    <text evidence="2">The sequence shown here is derived from an EMBL/GenBank/DDBJ whole genome shotgun (WGS) entry which is preliminary data.</text>
</comment>
<sequence length="160" mass="18221">MQESEAGVRNTVIGSRRLPCCSLPHHHHHHHHHHHLKDTHNHLVPTFSFQTLPLQPLTHLPQTHTTTATTHPPTQTHNHYCNHSPTYPRHTITTATTHPPTPDTHHHCKPLTHLPLTHKTTHLPQTHTTTATTHPPTPDIQNHPSNPDSHHYCNHSPTYP</sequence>
<reference evidence="2" key="1">
    <citation type="submission" date="2023-10" db="EMBL/GenBank/DDBJ databases">
        <title>Genome assemblies of two species of porcelain crab, Petrolisthes cinctipes and Petrolisthes manimaculis (Anomura: Porcellanidae).</title>
        <authorList>
            <person name="Angst P."/>
        </authorList>
    </citation>
    <scope>NUCLEOTIDE SEQUENCE</scope>
    <source>
        <strain evidence="2">PB745_01</strain>
        <tissue evidence="2">Gill</tissue>
    </source>
</reference>
<name>A0AAE1EI07_PETCI</name>
<gene>
    <name evidence="2" type="ORF">Pcinc_041196</name>
</gene>
<proteinExistence type="predicted"/>
<evidence type="ECO:0000256" key="1">
    <source>
        <dbReference type="SAM" id="MobiDB-lite"/>
    </source>
</evidence>